<reference evidence="1 2" key="1">
    <citation type="submission" date="2019-06" db="EMBL/GenBank/DDBJ databases">
        <title>Genomic Encyclopedia of Type Strains, Phase IV (KMG-V): Genome sequencing to study the core and pangenomes of soil and plant-associated prokaryotes.</title>
        <authorList>
            <person name="Whitman W."/>
        </authorList>
    </citation>
    <scope>NUCLEOTIDE SEQUENCE [LARGE SCALE GENOMIC DNA]</scope>
    <source>
        <strain evidence="1 2">BR 11650</strain>
    </source>
</reference>
<sequence>MSTLLPRDEDCVPIPALRLRPGGAQSITVGAGSATNAQPFNPATRVIGIYATGPVFLRSGAAGVTATTADHYFPAYTYYDLSLGDERTGRHTHIAAVRAAGDCTLYISEKE</sequence>
<protein>
    <submittedName>
        <fullName evidence="1">Uncharacterized protein</fullName>
    </submittedName>
</protein>
<proteinExistence type="predicted"/>
<accession>A0A560BWM8</accession>
<organism evidence="1 2">
    <name type="scientific">Azospirillum brasilense</name>
    <dbReference type="NCBI Taxonomy" id="192"/>
    <lineage>
        <taxon>Bacteria</taxon>
        <taxon>Pseudomonadati</taxon>
        <taxon>Pseudomonadota</taxon>
        <taxon>Alphaproteobacteria</taxon>
        <taxon>Rhodospirillales</taxon>
        <taxon>Azospirillaceae</taxon>
        <taxon>Azospirillum</taxon>
    </lineage>
</organism>
<dbReference type="EMBL" id="VITH01000016">
    <property type="protein sequence ID" value="TWA77022.1"/>
    <property type="molecule type" value="Genomic_DNA"/>
</dbReference>
<gene>
    <name evidence="1" type="ORF">FBZ83_11614</name>
</gene>
<dbReference type="RefSeq" id="WP_145689620.1">
    <property type="nucleotide sequence ID" value="NZ_VITH01000016.1"/>
</dbReference>
<evidence type="ECO:0000313" key="1">
    <source>
        <dbReference type="EMBL" id="TWA77022.1"/>
    </source>
</evidence>
<evidence type="ECO:0000313" key="2">
    <source>
        <dbReference type="Proteomes" id="UP000318529"/>
    </source>
</evidence>
<dbReference type="AlphaFoldDB" id="A0A560BWM8"/>
<dbReference type="Proteomes" id="UP000318529">
    <property type="component" value="Unassembled WGS sequence"/>
</dbReference>
<name>A0A560BWM8_AZOBR</name>
<comment type="caution">
    <text evidence="1">The sequence shown here is derived from an EMBL/GenBank/DDBJ whole genome shotgun (WGS) entry which is preliminary data.</text>
</comment>